<keyword evidence="10" id="KW-1185">Reference proteome</keyword>
<feature type="transmembrane region" description="Helical" evidence="6">
    <location>
        <begin position="424"/>
        <end position="445"/>
    </location>
</feature>
<keyword evidence="3 6" id="KW-0812">Transmembrane</keyword>
<dbReference type="NCBIfam" id="TIGR00360">
    <property type="entry name" value="ComEC_N-term"/>
    <property type="match status" value="1"/>
</dbReference>
<evidence type="ECO:0000256" key="5">
    <source>
        <dbReference type="ARBA" id="ARBA00023136"/>
    </source>
</evidence>
<dbReference type="AlphaFoldDB" id="A0A9J9LFT3"/>
<keyword evidence="5 6" id="KW-0472">Membrane</keyword>
<name>A0A9J9LFT3_RHIWR</name>
<dbReference type="InterPro" id="IPR052159">
    <property type="entry name" value="Competence_DNA_uptake"/>
</dbReference>
<evidence type="ECO:0000256" key="6">
    <source>
        <dbReference type="SAM" id="Phobius"/>
    </source>
</evidence>
<evidence type="ECO:0000259" key="8">
    <source>
        <dbReference type="Pfam" id="PF13567"/>
    </source>
</evidence>
<gene>
    <name evidence="9" type="ordered locus">Swit_3214</name>
</gene>
<evidence type="ECO:0000313" key="9">
    <source>
        <dbReference type="EMBL" id="ABQ69561.1"/>
    </source>
</evidence>
<dbReference type="GO" id="GO:0005886">
    <property type="term" value="C:plasma membrane"/>
    <property type="evidence" value="ECO:0007669"/>
    <property type="project" value="UniProtKB-SubCell"/>
</dbReference>
<feature type="domain" description="DUF4131" evidence="8">
    <location>
        <begin position="63"/>
        <end position="214"/>
    </location>
</feature>
<accession>A0A9J9LFT3</accession>
<feature type="transmembrane region" description="Helical" evidence="6">
    <location>
        <begin position="451"/>
        <end position="470"/>
    </location>
</feature>
<feature type="transmembrane region" description="Helical" evidence="6">
    <location>
        <begin position="385"/>
        <end position="403"/>
    </location>
</feature>
<reference evidence="9 10" key="1">
    <citation type="journal article" date="2010" name="J. Bacteriol.">
        <title>Genome sequence of the dioxin-mineralizing bacterium Sphingomonas wittichii RW1.</title>
        <authorList>
            <person name="Miller T.R."/>
            <person name="Delcher A.L."/>
            <person name="Salzberg S.L."/>
            <person name="Saunders E."/>
            <person name="Detter J.C."/>
            <person name="Halden R.U."/>
        </authorList>
    </citation>
    <scope>NUCLEOTIDE SEQUENCE [LARGE SCALE GENOMIC DNA]</scope>
    <source>
        <strain evidence="10">DSM 6014 / CCUG 31198 / JCM 15750 / NBRC 105917 / EY 4224 / RW1</strain>
    </source>
</reference>
<proteinExistence type="predicted"/>
<evidence type="ECO:0000256" key="3">
    <source>
        <dbReference type="ARBA" id="ARBA00022692"/>
    </source>
</evidence>
<sequence length="714" mass="74969">MLKAGLFRAPPPIGSAVRPAIGHRIAARLEAWLEAERDQVALWLPVALGGGIALWLVLPDRNGWFAALALLAGIALCGVALGVGRRAGRLLLVGALAAIAGLLLVWARADWVAAPRIDRPVVTEVAGRIEAVERMPARELTRLTIAPDAGLLLPHRIRLNVDQADLERPVAAGGRIRVRARLMPPAPPAVPGAYDFARAAWFQGIGATGKALDPPRIVPAGDGRGPLDWLADRRARLSEHIEARVTGMSAGGIAASLATGDQGAIAEEDVEALRRSGLAHLLSVSGLHVSAVVGGVLLLALRLLALSPALALRAPLLLIAAGAGALAGIAYTLLSGAQVPTIRSCVAALLVLAGIAMGREALTLRLVATGALVVLLFWPEALAGPSFQLSFAAVTALVATLDHPRVAAFAARRDEGMAARFGRGLAVLLLSGLVIEVALAPIALFHFHKSGFYGALANMVAIPLTTFVIMPLEALALLLDIAGIGAPAWWLVSQALALLLWIARTVAAAPGAVAMLPTMAWGAFALMAAGGLWLALWRTRARRWGLLPVAAGALWALLSPTPDLLVTGDGRHVAFVLGDGRVALLRDRAGDYIRGVLGEAAGVDAEALPVDALMQARCSADLCITDIQRGGRRWRILATRSPYRLDWTRLSRACAAADIAISERRLPRGCTPRWLKIDRPLLARTGGLAIDLDRGAVDSVAAAVGRHPWSTFRM</sequence>
<feature type="transmembrane region" description="Helical" evidence="6">
    <location>
        <begin position="64"/>
        <end position="83"/>
    </location>
</feature>
<keyword evidence="2" id="KW-1003">Cell membrane</keyword>
<feature type="transmembrane region" description="Helical" evidence="6">
    <location>
        <begin position="362"/>
        <end position="379"/>
    </location>
</feature>
<feature type="transmembrane region" description="Helical" evidence="6">
    <location>
        <begin position="340"/>
        <end position="357"/>
    </location>
</feature>
<feature type="domain" description="ComEC/Rec2-related protein" evidence="7">
    <location>
        <begin position="257"/>
        <end position="540"/>
    </location>
</feature>
<organism evidence="9 10">
    <name type="scientific">Rhizorhabdus wittichii (strain DSM 6014 / CCUG 31198 / JCM 15750 / NBRC 105917 / EY 4224 / RW1)</name>
    <name type="common">Sphingomonas wittichii</name>
    <dbReference type="NCBI Taxonomy" id="392499"/>
    <lineage>
        <taxon>Bacteria</taxon>
        <taxon>Pseudomonadati</taxon>
        <taxon>Pseudomonadota</taxon>
        <taxon>Alphaproteobacteria</taxon>
        <taxon>Sphingomonadales</taxon>
        <taxon>Sphingomonadaceae</taxon>
        <taxon>Rhizorhabdus</taxon>
    </lineage>
</organism>
<dbReference type="Pfam" id="PF13567">
    <property type="entry name" value="DUF4131"/>
    <property type="match status" value="1"/>
</dbReference>
<feature type="transmembrane region" description="Helical" evidence="6">
    <location>
        <begin position="40"/>
        <end position="58"/>
    </location>
</feature>
<evidence type="ECO:0000259" key="7">
    <source>
        <dbReference type="Pfam" id="PF03772"/>
    </source>
</evidence>
<feature type="transmembrane region" description="Helical" evidence="6">
    <location>
        <begin position="278"/>
        <end position="304"/>
    </location>
</feature>
<dbReference type="PANTHER" id="PTHR30619:SF1">
    <property type="entry name" value="RECOMBINATION PROTEIN 2"/>
    <property type="match status" value="1"/>
</dbReference>
<evidence type="ECO:0000256" key="1">
    <source>
        <dbReference type="ARBA" id="ARBA00004651"/>
    </source>
</evidence>
<evidence type="ECO:0000313" key="10">
    <source>
        <dbReference type="Proteomes" id="UP000001989"/>
    </source>
</evidence>
<dbReference type="OrthoDB" id="9790149at2"/>
<evidence type="ECO:0000256" key="2">
    <source>
        <dbReference type="ARBA" id="ARBA00022475"/>
    </source>
</evidence>
<keyword evidence="4 6" id="KW-1133">Transmembrane helix</keyword>
<dbReference type="Pfam" id="PF03772">
    <property type="entry name" value="Competence"/>
    <property type="match status" value="1"/>
</dbReference>
<dbReference type="EMBL" id="CP000699">
    <property type="protein sequence ID" value="ABQ69561.1"/>
    <property type="molecule type" value="Genomic_DNA"/>
</dbReference>
<dbReference type="InterPro" id="IPR025405">
    <property type="entry name" value="DUF4131"/>
</dbReference>
<comment type="subcellular location">
    <subcellularLocation>
        <location evidence="1">Cell membrane</location>
        <topology evidence="1">Multi-pass membrane protein</topology>
    </subcellularLocation>
</comment>
<feature type="transmembrane region" description="Helical" evidence="6">
    <location>
        <begin position="477"/>
        <end position="502"/>
    </location>
</feature>
<evidence type="ECO:0000256" key="4">
    <source>
        <dbReference type="ARBA" id="ARBA00022989"/>
    </source>
</evidence>
<feature type="transmembrane region" description="Helical" evidence="6">
    <location>
        <begin position="316"/>
        <end position="334"/>
    </location>
</feature>
<dbReference type="InterPro" id="IPR004477">
    <property type="entry name" value="ComEC_N"/>
</dbReference>
<dbReference type="PANTHER" id="PTHR30619">
    <property type="entry name" value="DNA INTERNALIZATION/COMPETENCE PROTEIN COMEC/REC2"/>
    <property type="match status" value="1"/>
</dbReference>
<feature type="transmembrane region" description="Helical" evidence="6">
    <location>
        <begin position="90"/>
        <end position="109"/>
    </location>
</feature>
<feature type="transmembrane region" description="Helical" evidence="6">
    <location>
        <begin position="514"/>
        <end position="536"/>
    </location>
</feature>
<protein>
    <submittedName>
        <fullName evidence="9">ComEC/Rec2-related protein</fullName>
    </submittedName>
</protein>
<dbReference type="KEGG" id="swi:Swit_3214"/>
<dbReference type="Proteomes" id="UP000001989">
    <property type="component" value="Chromosome"/>
</dbReference>